<evidence type="ECO:0000256" key="9">
    <source>
        <dbReference type="ARBA" id="ARBA00023136"/>
    </source>
</evidence>
<dbReference type="GO" id="GO:0051560">
    <property type="term" value="P:mitochondrial calcium ion homeostasis"/>
    <property type="evidence" value="ECO:0007669"/>
    <property type="project" value="InterPro"/>
</dbReference>
<dbReference type="GO" id="GO:0036444">
    <property type="term" value="P:calcium import into the mitochondrion"/>
    <property type="evidence" value="ECO:0007669"/>
    <property type="project" value="TreeGrafter"/>
</dbReference>
<name>A0AAV6JQJ3_9ERIC</name>
<evidence type="ECO:0000259" key="11">
    <source>
        <dbReference type="Pfam" id="PF04678"/>
    </source>
</evidence>
<keyword evidence="8" id="KW-0406">Ion transport</keyword>
<feature type="compositionally biased region" description="Polar residues" evidence="10">
    <location>
        <begin position="13"/>
        <end position="32"/>
    </location>
</feature>
<evidence type="ECO:0000256" key="6">
    <source>
        <dbReference type="ARBA" id="ARBA00022837"/>
    </source>
</evidence>
<dbReference type="GO" id="GO:0005262">
    <property type="term" value="F:calcium channel activity"/>
    <property type="evidence" value="ECO:0007669"/>
    <property type="project" value="TreeGrafter"/>
</dbReference>
<dbReference type="EMBL" id="JACTNZ010000007">
    <property type="protein sequence ID" value="KAG5542263.1"/>
    <property type="molecule type" value="Genomic_DNA"/>
</dbReference>
<evidence type="ECO:0000256" key="8">
    <source>
        <dbReference type="ARBA" id="ARBA00023065"/>
    </source>
</evidence>
<organism evidence="12 13">
    <name type="scientific">Rhododendron griersonianum</name>
    <dbReference type="NCBI Taxonomy" id="479676"/>
    <lineage>
        <taxon>Eukaryota</taxon>
        <taxon>Viridiplantae</taxon>
        <taxon>Streptophyta</taxon>
        <taxon>Embryophyta</taxon>
        <taxon>Tracheophyta</taxon>
        <taxon>Spermatophyta</taxon>
        <taxon>Magnoliopsida</taxon>
        <taxon>eudicotyledons</taxon>
        <taxon>Gunneridae</taxon>
        <taxon>Pentapetalae</taxon>
        <taxon>asterids</taxon>
        <taxon>Ericales</taxon>
        <taxon>Ericaceae</taxon>
        <taxon>Ericoideae</taxon>
        <taxon>Rhodoreae</taxon>
        <taxon>Rhododendron</taxon>
    </lineage>
</organism>
<keyword evidence="3" id="KW-0813">Transport</keyword>
<dbReference type="GO" id="GO:0015292">
    <property type="term" value="F:uniporter activity"/>
    <property type="evidence" value="ECO:0007669"/>
    <property type="project" value="TreeGrafter"/>
</dbReference>
<dbReference type="GO" id="GO:1990246">
    <property type="term" value="C:uniplex complex"/>
    <property type="evidence" value="ECO:0007669"/>
    <property type="project" value="TreeGrafter"/>
</dbReference>
<comment type="similarity">
    <text evidence="2">Belongs to the MCU (TC 1.A.77) family.</text>
</comment>
<keyword evidence="7" id="KW-1133">Transmembrane helix</keyword>
<evidence type="ECO:0000256" key="7">
    <source>
        <dbReference type="ARBA" id="ARBA00022989"/>
    </source>
</evidence>
<dbReference type="AlphaFoldDB" id="A0AAV6JQJ3"/>
<feature type="region of interest" description="Disordered" evidence="10">
    <location>
        <begin position="1"/>
        <end position="32"/>
    </location>
</feature>
<sequence>MALRRTLSKRLFNKSTDPISTNHSQFQTPPTASKANFHREFLTSPGSADAGFLHQFLHRRSVNHPDFFPFPIGENLKEKHGSTENLKEKQRLINLTAGGDRLRLDGLRPPAAEVSESLGGITVEEARKIARSTQLEKVRSALRRIPANSISYGQYVQACVEVCLNRDQGVEFAKMLDQSGNVIVLGNVVFLRPEQVAKTMEKVISNSIAIPNDPRRKELEKLEKQKAAIDKKAQQQVQTELLGGLGFVVLQTLGFMRLTFWELSWDVMEPICFFVTSLSFPLACGFFLRTSKEPTFEGFFRRRFKVKQKKLMETHKFDSEKYNELCRAFYPNYDCDVRKYADFSGLDLGGGSVFGAVHQ</sequence>
<reference evidence="12" key="1">
    <citation type="submission" date="2020-08" db="EMBL/GenBank/DDBJ databases">
        <title>Plant Genome Project.</title>
        <authorList>
            <person name="Zhang R.-G."/>
        </authorList>
    </citation>
    <scope>NUCLEOTIDE SEQUENCE</scope>
    <source>
        <strain evidence="12">WSP0</strain>
        <tissue evidence="12">Leaf</tissue>
    </source>
</reference>
<evidence type="ECO:0000256" key="5">
    <source>
        <dbReference type="ARBA" id="ARBA00022692"/>
    </source>
</evidence>
<evidence type="ECO:0000256" key="4">
    <source>
        <dbReference type="ARBA" id="ARBA00022568"/>
    </source>
</evidence>
<comment type="subcellular location">
    <subcellularLocation>
        <location evidence="1">Membrane</location>
        <topology evidence="1">Multi-pass membrane protein</topology>
    </subcellularLocation>
</comment>
<accession>A0AAV6JQJ3</accession>
<dbReference type="InterPro" id="IPR039055">
    <property type="entry name" value="MCU_fam"/>
</dbReference>
<comment type="caution">
    <text evidence="12">The sequence shown here is derived from an EMBL/GenBank/DDBJ whole genome shotgun (WGS) entry which is preliminary data.</text>
</comment>
<protein>
    <recommendedName>
        <fullName evidence="11">Calcium uniporter protein C-terminal domain-containing protein</fullName>
    </recommendedName>
</protein>
<evidence type="ECO:0000256" key="10">
    <source>
        <dbReference type="SAM" id="MobiDB-lite"/>
    </source>
</evidence>
<evidence type="ECO:0000256" key="2">
    <source>
        <dbReference type="ARBA" id="ARBA00005653"/>
    </source>
</evidence>
<feature type="compositionally biased region" description="Basic residues" evidence="10">
    <location>
        <begin position="1"/>
        <end position="12"/>
    </location>
</feature>
<feature type="domain" description="Calcium uniporter protein C-terminal" evidence="11">
    <location>
        <begin position="167"/>
        <end position="325"/>
    </location>
</feature>
<dbReference type="InterPro" id="IPR006769">
    <property type="entry name" value="MCU_C"/>
</dbReference>
<evidence type="ECO:0000256" key="3">
    <source>
        <dbReference type="ARBA" id="ARBA00022448"/>
    </source>
</evidence>
<keyword evidence="4" id="KW-0109">Calcium transport</keyword>
<dbReference type="Pfam" id="PF04678">
    <property type="entry name" value="MCU"/>
    <property type="match status" value="1"/>
</dbReference>
<dbReference type="PANTHER" id="PTHR13462:SF17">
    <property type="entry name" value="CALCIUM UNIPORTER PROTEIN 4, MITOCHONDRIAL"/>
    <property type="match status" value="1"/>
</dbReference>
<keyword evidence="9" id="KW-0472">Membrane</keyword>
<dbReference type="PANTHER" id="PTHR13462">
    <property type="entry name" value="CALCIUM UNIPORTER PROTEIN, MITOCHONDRIAL"/>
    <property type="match status" value="1"/>
</dbReference>
<evidence type="ECO:0000313" key="13">
    <source>
        <dbReference type="Proteomes" id="UP000823749"/>
    </source>
</evidence>
<keyword evidence="5" id="KW-0812">Transmembrane</keyword>
<evidence type="ECO:0000313" key="12">
    <source>
        <dbReference type="EMBL" id="KAG5542263.1"/>
    </source>
</evidence>
<evidence type="ECO:0000256" key="1">
    <source>
        <dbReference type="ARBA" id="ARBA00004141"/>
    </source>
</evidence>
<keyword evidence="6" id="KW-0106">Calcium</keyword>
<keyword evidence="13" id="KW-1185">Reference proteome</keyword>
<proteinExistence type="inferred from homology"/>
<gene>
    <name evidence="12" type="ORF">RHGRI_021955</name>
</gene>
<dbReference type="Proteomes" id="UP000823749">
    <property type="component" value="Chromosome 7"/>
</dbReference>